<evidence type="ECO:0000313" key="1">
    <source>
        <dbReference type="EMBL" id="KUJ93461.1"/>
    </source>
</evidence>
<accession>A0A117KTY2</accession>
<dbReference type="AlphaFoldDB" id="A0A117KTY2"/>
<proteinExistence type="predicted"/>
<reference evidence="3 4" key="2">
    <citation type="journal article" date="2015" name="MBio">
        <title>Genome-Resolved Metagenomic Analysis Reveals Roles for Candidate Phyla and Other Microbial Community Members in Biogeochemical Transformations in Oil Reservoirs.</title>
        <authorList>
            <person name="Hu P."/>
            <person name="Tom L."/>
            <person name="Singh A."/>
            <person name="Thomas B.C."/>
            <person name="Baker B.J."/>
            <person name="Piceno Y.M."/>
            <person name="Andersen G.L."/>
            <person name="Banfield J.F."/>
        </authorList>
    </citation>
    <scope>NUCLEOTIDE SEQUENCE [LARGE SCALE GENOMIC DNA]</scope>
</reference>
<feature type="non-terminal residue" evidence="2">
    <location>
        <position position="25"/>
    </location>
</feature>
<dbReference type="Proteomes" id="UP000054015">
    <property type="component" value="Unassembled WGS sequence"/>
</dbReference>
<dbReference type="EMBL" id="LGEX01000080">
    <property type="protein sequence ID" value="KUK05755.1"/>
    <property type="molecule type" value="Genomic_DNA"/>
</dbReference>
<protein>
    <submittedName>
        <fullName evidence="2">Uncharacterized protein</fullName>
    </submittedName>
</protein>
<evidence type="ECO:0000313" key="3">
    <source>
        <dbReference type="Proteomes" id="UP000054015"/>
    </source>
</evidence>
<dbReference type="Proteomes" id="UP000054307">
    <property type="component" value="Unassembled WGS sequence"/>
</dbReference>
<evidence type="ECO:0000313" key="4">
    <source>
        <dbReference type="Proteomes" id="UP000054307"/>
    </source>
</evidence>
<reference evidence="2" key="1">
    <citation type="journal article" date="2015" name="MBio">
        <title>Genome-resolved metagenomic analysis reveals roles for candidate phyla and other microbial community members in biogeochemical transformations in oil reservoirs.</title>
        <authorList>
            <person name="Hu P."/>
            <person name="Tom L."/>
            <person name="Singh A."/>
            <person name="Thomas B.C."/>
            <person name="Baker B.J."/>
            <person name="Piceno Y.M."/>
            <person name="Andersen G.L."/>
            <person name="Banfield J.F."/>
        </authorList>
    </citation>
    <scope>NUCLEOTIDE SEQUENCE [LARGE SCALE GENOMIC DNA]</scope>
    <source>
        <strain evidence="2">49_2300</strain>
        <strain evidence="1">49_95</strain>
    </source>
</reference>
<sequence length="25" mass="3047">MVVEHNPFAKRYRKGMRRIALVYPN</sequence>
<dbReference type="EMBL" id="LGEQ01000023">
    <property type="protein sequence ID" value="KUJ93461.1"/>
    <property type="molecule type" value="Genomic_DNA"/>
</dbReference>
<gene>
    <name evidence="1" type="ORF">XD40_1311</name>
    <name evidence="2" type="ORF">XD48_2000</name>
</gene>
<name>A0A117KTY2_ARCFL</name>
<organism evidence="2 3">
    <name type="scientific">Archaeoglobus fulgidus</name>
    <dbReference type="NCBI Taxonomy" id="2234"/>
    <lineage>
        <taxon>Archaea</taxon>
        <taxon>Methanobacteriati</taxon>
        <taxon>Methanobacteriota</taxon>
        <taxon>Archaeoglobi</taxon>
        <taxon>Archaeoglobales</taxon>
        <taxon>Archaeoglobaceae</taxon>
        <taxon>Archaeoglobus</taxon>
    </lineage>
</organism>
<evidence type="ECO:0000313" key="2">
    <source>
        <dbReference type="EMBL" id="KUK05755.1"/>
    </source>
</evidence>
<comment type="caution">
    <text evidence="2">The sequence shown here is derived from an EMBL/GenBank/DDBJ whole genome shotgun (WGS) entry which is preliminary data.</text>
</comment>